<feature type="domain" description="Multidrug resistance protein MdtA-like C-terminal permuted SH3" evidence="7">
    <location>
        <begin position="292"/>
        <end position="353"/>
    </location>
</feature>
<dbReference type="Gene3D" id="1.10.287.470">
    <property type="entry name" value="Helix hairpin bin"/>
    <property type="match status" value="1"/>
</dbReference>
<evidence type="ECO:0000259" key="7">
    <source>
        <dbReference type="Pfam" id="PF25967"/>
    </source>
</evidence>
<evidence type="ECO:0000256" key="2">
    <source>
        <dbReference type="ARBA" id="ARBA00009477"/>
    </source>
</evidence>
<dbReference type="NCBIfam" id="TIGR01730">
    <property type="entry name" value="RND_mfp"/>
    <property type="match status" value="1"/>
</dbReference>
<feature type="domain" description="Multidrug resistance protein MdtA-like barrel-sandwich hybrid" evidence="5">
    <location>
        <begin position="57"/>
        <end position="196"/>
    </location>
</feature>
<comment type="subcellular location">
    <subcellularLocation>
        <location evidence="1">Cell envelope</location>
    </subcellularLocation>
</comment>
<keyword evidence="4" id="KW-0732">Signal</keyword>
<dbReference type="EMBL" id="FOIQ01000003">
    <property type="protein sequence ID" value="SEW05924.1"/>
    <property type="molecule type" value="Genomic_DNA"/>
</dbReference>
<dbReference type="GO" id="GO:0046677">
    <property type="term" value="P:response to antibiotic"/>
    <property type="evidence" value="ECO:0007669"/>
    <property type="project" value="TreeGrafter"/>
</dbReference>
<dbReference type="InterPro" id="IPR006143">
    <property type="entry name" value="RND_pump_MFP"/>
</dbReference>
<dbReference type="Pfam" id="PF25967">
    <property type="entry name" value="RND-MFP_C"/>
    <property type="match status" value="1"/>
</dbReference>
<feature type="coiled-coil region" evidence="3">
    <location>
        <begin position="135"/>
        <end position="162"/>
    </location>
</feature>
<dbReference type="InterPro" id="IPR058626">
    <property type="entry name" value="MdtA-like_b-barrel"/>
</dbReference>
<dbReference type="Pfam" id="PF25944">
    <property type="entry name" value="Beta-barrel_RND"/>
    <property type="match status" value="1"/>
</dbReference>
<keyword evidence="9" id="KW-1185">Reference proteome</keyword>
<dbReference type="RefSeq" id="WP_091901414.1">
    <property type="nucleotide sequence ID" value="NZ_FOIQ01000003.1"/>
</dbReference>
<accession>A0A1I0NW52</accession>
<evidence type="ECO:0000256" key="3">
    <source>
        <dbReference type="SAM" id="Coils"/>
    </source>
</evidence>
<dbReference type="GO" id="GO:0022857">
    <property type="term" value="F:transmembrane transporter activity"/>
    <property type="evidence" value="ECO:0007669"/>
    <property type="project" value="InterPro"/>
</dbReference>
<dbReference type="InterPro" id="IPR058627">
    <property type="entry name" value="MdtA-like_C"/>
</dbReference>
<dbReference type="Gene3D" id="2.40.50.100">
    <property type="match status" value="1"/>
</dbReference>
<feature type="chain" id="PRO_5011675328" evidence="4">
    <location>
        <begin position="26"/>
        <end position="391"/>
    </location>
</feature>
<dbReference type="GO" id="GO:0030313">
    <property type="term" value="C:cell envelope"/>
    <property type="evidence" value="ECO:0007669"/>
    <property type="project" value="UniProtKB-SubCell"/>
</dbReference>
<feature type="signal peptide" evidence="4">
    <location>
        <begin position="1"/>
        <end position="25"/>
    </location>
</feature>
<evidence type="ECO:0000313" key="8">
    <source>
        <dbReference type="EMBL" id="SEW05924.1"/>
    </source>
</evidence>
<evidence type="ECO:0000256" key="1">
    <source>
        <dbReference type="ARBA" id="ARBA00004196"/>
    </source>
</evidence>
<protein>
    <submittedName>
        <fullName evidence="8">Membrane fusion protein, multidrug efflux system</fullName>
    </submittedName>
</protein>
<dbReference type="Pfam" id="PF25917">
    <property type="entry name" value="BSH_RND"/>
    <property type="match status" value="1"/>
</dbReference>
<evidence type="ECO:0000256" key="4">
    <source>
        <dbReference type="SAM" id="SignalP"/>
    </source>
</evidence>
<sequence>MKKNKFCLFAAVALLASSCGGGGRASFGDNEYPVVTVGTSNTTMQSTYPATIKGVQDVEIHPKVQGFITQIHVKEGQTVSAGQILFVLDNVTYQAQVRQAQAAVNTAQASCNTAKLSYENSKNLYENKVIGDFELQSATNQYESAKAGLAQAQAALASAKEMLSYCYVKSPAAGVVGMLPFKVGTLVSAANTLTTVSNISSMEVYFSMNEKDVLAMGKSEGGLNGAVQAMPEVQLQLADGTIYGHTGKVTKMSGVIDPGTGTIQMIAVFTNPERLLKSGASGSIVIPRLNNDAIVIPQSCVSEVQNKKFVYTLGKDNKVKYTEIMVDPQNDGNNYIVIDGLKTGDKYVSNGITKLTDGMEIVPITPERYQQKIDEQAKAMSAGDIVSAMKK</sequence>
<dbReference type="InterPro" id="IPR058625">
    <property type="entry name" value="MdtA-like_BSH"/>
</dbReference>
<evidence type="ECO:0000259" key="6">
    <source>
        <dbReference type="Pfam" id="PF25944"/>
    </source>
</evidence>
<dbReference type="SUPFAM" id="SSF111369">
    <property type="entry name" value="HlyD-like secretion proteins"/>
    <property type="match status" value="1"/>
</dbReference>
<gene>
    <name evidence="8" type="ORF">SAMN04487850_1392</name>
</gene>
<dbReference type="PANTHER" id="PTHR30158:SF23">
    <property type="entry name" value="MULTIDRUG RESISTANCE PROTEIN MEXA"/>
    <property type="match status" value="1"/>
</dbReference>
<organism evidence="8 9">
    <name type="scientific">Prevotella aff. ruminicola Tc2-24</name>
    <dbReference type="NCBI Taxonomy" id="81582"/>
    <lineage>
        <taxon>Bacteria</taxon>
        <taxon>Pseudomonadati</taxon>
        <taxon>Bacteroidota</taxon>
        <taxon>Bacteroidia</taxon>
        <taxon>Bacteroidales</taxon>
        <taxon>Prevotellaceae</taxon>
        <taxon>Prevotella</taxon>
    </lineage>
</organism>
<evidence type="ECO:0000313" key="9">
    <source>
        <dbReference type="Proteomes" id="UP000199373"/>
    </source>
</evidence>
<feature type="domain" description="Multidrug resistance protein MdtA-like beta-barrel" evidence="6">
    <location>
        <begin position="202"/>
        <end position="278"/>
    </location>
</feature>
<comment type="similarity">
    <text evidence="2">Belongs to the membrane fusion protein (MFP) (TC 8.A.1) family.</text>
</comment>
<dbReference type="AlphaFoldDB" id="A0A1I0NW52"/>
<dbReference type="Gene3D" id="2.40.420.20">
    <property type="match status" value="1"/>
</dbReference>
<name>A0A1I0NW52_9BACT</name>
<dbReference type="PANTHER" id="PTHR30158">
    <property type="entry name" value="ACRA/E-RELATED COMPONENT OF DRUG EFFLUX TRANSPORTER"/>
    <property type="match status" value="1"/>
</dbReference>
<reference evidence="8 9" key="1">
    <citation type="submission" date="2016-10" db="EMBL/GenBank/DDBJ databases">
        <authorList>
            <person name="de Groot N.N."/>
        </authorList>
    </citation>
    <scope>NUCLEOTIDE SEQUENCE [LARGE SCALE GENOMIC DNA]</scope>
    <source>
        <strain evidence="8 9">TC2-24</strain>
    </source>
</reference>
<evidence type="ECO:0000259" key="5">
    <source>
        <dbReference type="Pfam" id="PF25917"/>
    </source>
</evidence>
<proteinExistence type="inferred from homology"/>
<dbReference type="PROSITE" id="PS51257">
    <property type="entry name" value="PROKAR_LIPOPROTEIN"/>
    <property type="match status" value="1"/>
</dbReference>
<keyword evidence="3" id="KW-0175">Coiled coil</keyword>
<dbReference type="GO" id="GO:0005886">
    <property type="term" value="C:plasma membrane"/>
    <property type="evidence" value="ECO:0007669"/>
    <property type="project" value="TreeGrafter"/>
</dbReference>
<dbReference type="Proteomes" id="UP000199373">
    <property type="component" value="Unassembled WGS sequence"/>
</dbReference>
<dbReference type="Gene3D" id="2.40.30.170">
    <property type="match status" value="1"/>
</dbReference>